<evidence type="ECO:0000313" key="2">
    <source>
        <dbReference type="Proteomes" id="UP000475862"/>
    </source>
</evidence>
<evidence type="ECO:0000313" key="1">
    <source>
        <dbReference type="EMBL" id="KAE9534504.1"/>
    </source>
</evidence>
<comment type="caution">
    <text evidence="1">The sequence shown here is derived from an EMBL/GenBank/DDBJ whole genome shotgun (WGS) entry which is preliminary data.</text>
</comment>
<dbReference type="AlphaFoldDB" id="A0A6G0TKU7"/>
<keyword evidence="2" id="KW-1185">Reference proteome</keyword>
<sequence length="218" mass="26046">MDRKVIQSVESFFSKNVPIERMIFVRNTYKEPCIICVMLENLKIKMVKIEMKIVIISDLYEYRLGITLIKRKKNKLLPNKKVLCRREIKENLKNLFLEIRNTLDLRKLHKFRSIKLQSHSKYSQIYLIVFNNVHINKRTNIVSCFMSLNEKKNVHLIYCIPLTLTFGENFKCNTHSDRFNKNMDKKDSLLLRFSIFLGPICIIEKTSRNPQCEKRRIS</sequence>
<reference evidence="1 2" key="1">
    <citation type="submission" date="2019-08" db="EMBL/GenBank/DDBJ databases">
        <title>The genome of the soybean aphid Biotype 1, its phylome, world population structure and adaptation to the North American continent.</title>
        <authorList>
            <person name="Giordano R."/>
            <person name="Donthu R.K."/>
            <person name="Hernandez A.G."/>
            <person name="Wright C.L."/>
            <person name="Zimin A.V."/>
        </authorList>
    </citation>
    <scope>NUCLEOTIDE SEQUENCE [LARGE SCALE GENOMIC DNA]</scope>
    <source>
        <tissue evidence="1">Whole aphids</tissue>
    </source>
</reference>
<dbReference type="EMBL" id="VYZN01000028">
    <property type="protein sequence ID" value="KAE9534504.1"/>
    <property type="molecule type" value="Genomic_DNA"/>
</dbReference>
<proteinExistence type="predicted"/>
<organism evidence="1 2">
    <name type="scientific">Aphis glycines</name>
    <name type="common">Soybean aphid</name>
    <dbReference type="NCBI Taxonomy" id="307491"/>
    <lineage>
        <taxon>Eukaryota</taxon>
        <taxon>Metazoa</taxon>
        <taxon>Ecdysozoa</taxon>
        <taxon>Arthropoda</taxon>
        <taxon>Hexapoda</taxon>
        <taxon>Insecta</taxon>
        <taxon>Pterygota</taxon>
        <taxon>Neoptera</taxon>
        <taxon>Paraneoptera</taxon>
        <taxon>Hemiptera</taxon>
        <taxon>Sternorrhyncha</taxon>
        <taxon>Aphidomorpha</taxon>
        <taxon>Aphidoidea</taxon>
        <taxon>Aphididae</taxon>
        <taxon>Aphidini</taxon>
        <taxon>Aphis</taxon>
        <taxon>Aphis</taxon>
    </lineage>
</organism>
<gene>
    <name evidence="1" type="ORF">AGLY_008594</name>
</gene>
<protein>
    <submittedName>
        <fullName evidence="1">Uncharacterized protein</fullName>
    </submittedName>
</protein>
<name>A0A6G0TKU7_APHGL</name>
<dbReference type="Proteomes" id="UP000475862">
    <property type="component" value="Unassembled WGS sequence"/>
</dbReference>
<accession>A0A6G0TKU7</accession>